<dbReference type="OrthoDB" id="1747797at2759"/>
<keyword evidence="4" id="KW-1185">Reference proteome</keyword>
<keyword evidence="1" id="KW-0611">Plant defense</keyword>
<feature type="domain" description="Disease resistance protein At4g27190-like leucine-rich repeats" evidence="2">
    <location>
        <begin position="285"/>
        <end position="401"/>
    </location>
</feature>
<evidence type="ECO:0000259" key="2">
    <source>
        <dbReference type="Pfam" id="PF23247"/>
    </source>
</evidence>
<dbReference type="SUPFAM" id="SSF52047">
    <property type="entry name" value="RNI-like"/>
    <property type="match status" value="2"/>
</dbReference>
<dbReference type="SUPFAM" id="SSF52058">
    <property type="entry name" value="L domain-like"/>
    <property type="match status" value="1"/>
</dbReference>
<evidence type="ECO:0000313" key="4">
    <source>
        <dbReference type="Proteomes" id="UP000027138"/>
    </source>
</evidence>
<proteinExistence type="predicted"/>
<gene>
    <name evidence="3" type="ORF">JCGZ_23410</name>
</gene>
<dbReference type="InterPro" id="IPR057135">
    <property type="entry name" value="At4g27190-like_LRR"/>
</dbReference>
<reference evidence="3 4" key="1">
    <citation type="journal article" date="2014" name="PLoS ONE">
        <title>Global Analysis of Gene Expression Profiles in Physic Nut (Jatropha curcas L.) Seedlings Exposed to Salt Stress.</title>
        <authorList>
            <person name="Zhang L."/>
            <person name="Zhang C."/>
            <person name="Wu P."/>
            <person name="Chen Y."/>
            <person name="Li M."/>
            <person name="Jiang H."/>
            <person name="Wu G."/>
        </authorList>
    </citation>
    <scope>NUCLEOTIDE SEQUENCE [LARGE SCALE GENOMIC DNA]</scope>
    <source>
        <strain evidence="4">cv. GZQX0401</strain>
        <tissue evidence="3">Young leaves</tissue>
    </source>
</reference>
<protein>
    <recommendedName>
        <fullName evidence="2">Disease resistance protein At4g27190-like leucine-rich repeats domain-containing protein</fullName>
    </recommendedName>
</protein>
<dbReference type="InterPro" id="IPR032675">
    <property type="entry name" value="LRR_dom_sf"/>
</dbReference>
<feature type="domain" description="Disease resistance protein At4g27190-like leucine-rich repeats" evidence="2">
    <location>
        <begin position="481"/>
        <end position="609"/>
    </location>
</feature>
<feature type="domain" description="Disease resistance protein At4g27190-like leucine-rich repeats" evidence="2">
    <location>
        <begin position="634"/>
        <end position="787"/>
    </location>
</feature>
<dbReference type="Gene3D" id="3.80.10.10">
    <property type="entry name" value="Ribonuclease Inhibitor"/>
    <property type="match status" value="5"/>
</dbReference>
<name>A0A067JI64_JATCU</name>
<dbReference type="Proteomes" id="UP000027138">
    <property type="component" value="Unassembled WGS sequence"/>
</dbReference>
<dbReference type="EMBL" id="KK915213">
    <property type="protein sequence ID" value="KDP23577.1"/>
    <property type="molecule type" value="Genomic_DNA"/>
</dbReference>
<sequence length="1507" mass="171745">MHDVVRSFAISTASRDHHFFAVADDKVLEWPPKSKLEQCTAISLYFTEIPELPTTLECPQLQSFLLVYPGLGLSLRIPDDLFTMTTELKVLDLTGISLLSLPLSIQILENLQTLCLDYCKLEDISIIGKLKKLQVLSLMSSDIVRLPRELEQLTHLRLLDLTNCSSLEVIPRNVLSKLVRLEDLRMGNSFVQWEGENQGGVGKNANLSELKALSNLVALDIHITDANIMPRDLFPENLERFGILIGDGWNIDLFSDMYATSKLLKLKLNTSVNLEGMKVLLKTTEHLHLDELNGVKNILHELDEEGFPYLKKLYIQNSLDIEHIIDWRRMNHVIAFPELESLFLQNLKKLEKIYHGRYGMGSFSNLRELKVRNCNVLKNLFSFSMLKGLVVLEKINVSRCEILKEIVALETREDSEIKLPQLRKLKLKHLPQLTCFCSQGDVPSISQKPATASTSSGEVILEDESATLSLLFSKKIQFPNLVDLKLASINVEKIWPNQLTELSPWITNLTRLIIDTCENLSYLFTSSMVESLAKLIHIEIRDCKSMKEVIVTNREEMKSIMLFPRLDSIKLKGLPSLRRFCTAKFIECPSLKHLRIKNCPQLQAFISSSRSTYAGTSGQANSTLFDEKILFPNLENLRITNMHTLKMIWNDELRVDSFCRLKVLEVEHGKELLKVFPSKQLLRFKNLERLMVKDCNLVEEVFDLQVLMKIQEETDVAATTQTQLRYLIARELPNLKNVWNGDPSGILSFHNLQNVHAWDCPNLKELFPFSIAQSLPQLELLNIDGCGMEEIVAKEERAEATPKFTFGRLKSLYLWRLNGLKSFYSENHILECPQLEKLSVYGCDKLEIFTSEPGDLQTMDLEKQETQLKIQVPQPFFSFRKIIPNLKHLSLGNKDTSTIRQGQFTEQKLEFLELSCFLDGSADSAFGLIHKFPNIKKLTLATSSFKVLFQHSILGEAEGALARLQFLKLENLPHMSHILSEDCPPDQVFQNLEALKVWVCPSLIILAPSTASFQNLSTLDVRRCDQLVNLVASSTANSMVNLTKLTVRDSNMLKEIVANEGNESQSHSQPQIILSKLVTLELRGLKNLTSFCSIASCTFKLPSLNDLVVAQCPNMKIFSQGVITSPELKRVYQTQDRDKWLSIGELNTTIKQLYEEMDGFSGLQHLKLSEFPRLNKSGTTNFPSASAVMAASSEREILDYTLFNEKVAFPNLVQVQISNADALRKIWHNQLHSDSFYKLRVMKVEYGNQLVHIFPSNIFKRLENLEDVVIRNCDSLDVVFDLQELDPQQALSFPNLSSVYVSDCPSLKNLFPTSIAKNLLQHKILYLDDCGLKELVTKEEGAETNPKFAFPQLKSLDLWRLNELNCFYPGSHTLECPVLEKLVVFHCDKLETLTFEPVDSNLQETQMENPLFSFREFFPFDLLERFHSTEKLLVGCSQFKELFPHEGHCPKMQVFSNGVLSTPKLQTLRVTEELEDEGRWNGNLNATIQQLFTEMNAEEDQSPSIEC</sequence>
<dbReference type="PANTHER" id="PTHR33463">
    <property type="entry name" value="NB-ARC DOMAIN-CONTAINING PROTEIN-RELATED"/>
    <property type="match status" value="1"/>
</dbReference>
<dbReference type="InterPro" id="IPR001611">
    <property type="entry name" value="Leu-rich_rpt"/>
</dbReference>
<accession>A0A067JI64</accession>
<dbReference type="Pfam" id="PF23247">
    <property type="entry name" value="LRR_RPS2"/>
    <property type="match status" value="5"/>
</dbReference>
<dbReference type="InterPro" id="IPR050905">
    <property type="entry name" value="Plant_NBS-LRR"/>
</dbReference>
<evidence type="ECO:0000256" key="1">
    <source>
        <dbReference type="ARBA" id="ARBA00022821"/>
    </source>
</evidence>
<dbReference type="PROSITE" id="PS51450">
    <property type="entry name" value="LRR"/>
    <property type="match status" value="1"/>
</dbReference>
<feature type="domain" description="Disease resistance protein At4g27190-like leucine-rich repeats" evidence="2">
    <location>
        <begin position="1212"/>
        <end position="1286"/>
    </location>
</feature>
<organism evidence="3 4">
    <name type="scientific">Jatropha curcas</name>
    <name type="common">Barbados nut</name>
    <dbReference type="NCBI Taxonomy" id="180498"/>
    <lineage>
        <taxon>Eukaryota</taxon>
        <taxon>Viridiplantae</taxon>
        <taxon>Streptophyta</taxon>
        <taxon>Embryophyta</taxon>
        <taxon>Tracheophyta</taxon>
        <taxon>Spermatophyta</taxon>
        <taxon>Magnoliopsida</taxon>
        <taxon>eudicotyledons</taxon>
        <taxon>Gunneridae</taxon>
        <taxon>Pentapetalae</taxon>
        <taxon>rosids</taxon>
        <taxon>fabids</taxon>
        <taxon>Malpighiales</taxon>
        <taxon>Euphorbiaceae</taxon>
        <taxon>Crotonoideae</taxon>
        <taxon>Jatropheae</taxon>
        <taxon>Jatropha</taxon>
    </lineage>
</organism>
<feature type="domain" description="Disease resistance protein At4g27190-like leucine-rich repeats" evidence="2">
    <location>
        <begin position="1010"/>
        <end position="1118"/>
    </location>
</feature>
<evidence type="ECO:0000313" key="3">
    <source>
        <dbReference type="EMBL" id="KDP23577.1"/>
    </source>
</evidence>
<dbReference type="PANTHER" id="PTHR33463:SF198">
    <property type="entry name" value="RPP4C3"/>
    <property type="match status" value="1"/>
</dbReference>